<organism evidence="1 2">
    <name type="scientific">Catharanthus roseus</name>
    <name type="common">Madagascar periwinkle</name>
    <name type="synonym">Vinca rosea</name>
    <dbReference type="NCBI Taxonomy" id="4058"/>
    <lineage>
        <taxon>Eukaryota</taxon>
        <taxon>Viridiplantae</taxon>
        <taxon>Streptophyta</taxon>
        <taxon>Embryophyta</taxon>
        <taxon>Tracheophyta</taxon>
        <taxon>Spermatophyta</taxon>
        <taxon>Magnoliopsida</taxon>
        <taxon>eudicotyledons</taxon>
        <taxon>Gunneridae</taxon>
        <taxon>Pentapetalae</taxon>
        <taxon>asterids</taxon>
        <taxon>lamiids</taxon>
        <taxon>Gentianales</taxon>
        <taxon>Apocynaceae</taxon>
        <taxon>Rauvolfioideae</taxon>
        <taxon>Vinceae</taxon>
        <taxon>Catharanthinae</taxon>
        <taxon>Catharanthus</taxon>
    </lineage>
</organism>
<dbReference type="Proteomes" id="UP001060085">
    <property type="component" value="Linkage Group LG06"/>
</dbReference>
<gene>
    <name evidence="1" type="ORF">M9H77_29010</name>
</gene>
<reference evidence="2" key="1">
    <citation type="journal article" date="2023" name="Nat. Plants">
        <title>Single-cell RNA sequencing provides a high-resolution roadmap for understanding the multicellular compartmentation of specialized metabolism.</title>
        <authorList>
            <person name="Sun S."/>
            <person name="Shen X."/>
            <person name="Li Y."/>
            <person name="Li Y."/>
            <person name="Wang S."/>
            <person name="Li R."/>
            <person name="Zhang H."/>
            <person name="Shen G."/>
            <person name="Guo B."/>
            <person name="Wei J."/>
            <person name="Xu J."/>
            <person name="St-Pierre B."/>
            <person name="Chen S."/>
            <person name="Sun C."/>
        </authorList>
    </citation>
    <scope>NUCLEOTIDE SEQUENCE [LARGE SCALE GENOMIC DNA]</scope>
</reference>
<sequence length="1168" mass="132538">MPTPTFFFFIIIIFFFMKPIRITAAGSSISPHCPSTTCGGKEIKYPFWEITTDSAHQYCGYPGFGIKCSSSNNPPIINLPSEDFYVENIDYGYRTITLVDIDVTTDQNCPRARHNLTLNQSNVPLYLNSYLDFNLTFYFNCTEDVSNYLPFTYPVDCLSSGERNRAYVCLIGNNTTPWLGFCGEKVVATVKETMVTRNNGWVKRFGGALNEGFVLDWGQSLNCTNCEKSNGLCGFDGESDESLCFCPDGSVTNDVCKKDDEQLLNCSKPFTCGDFSQEITFPFWGGNRFEECGLPEFELRCRQNEYITVDIGDQTFRVLSINQTYPSFTIARNDLWDDICPENYRNTELTIGPSSTFQYGGGVEVLKLFYSCPSDLGPDFPRRKTFTCENSTGFFMHRLFVPLPLPECGINITVPVIESAIEEFSRNSSMNLEQVVNRGFTLEYGTNNTAACSNCRKPGGECWFMINSNIPICYCRDGGTEYLCPLNQNQDQSIFLMIFKKSLCIQFLVILFTTLVDRTRSFRWNSSHCSPQNCGNGLNIEYPFWIHGLQEFYCGLPDMKIDCRNDKPVLKMSDDDYIVKDIFYGNNSVLLAEAEVLDEGNKCPVPRSNFSIKKSPFSYGPETADLFFFYNCTEPFIEETFPVDCASNASHHAFAIAHKQLLKHWNYSQKICQASVNAPIATQDLDRLFNMNYTEVLKQGFQLQWDGVNCSTCRRSGGQCGSNYNEFVCFCDDHLHPLTCDHEASIEFLPQSLSSNLLARLVWEKNFNINRKLQLCFFTLWPNAGVWQTSLMKPDVVCNPLDVGRKIGIAFGAAAFGAIVMYLVFLWYHRRLRKRDSPSALISRDISSYSSSVTDLERNNKSYYGVHVFSYEELEEATKNFDSSKILGDGGFGTVYKGDLPDGRVVAVKRLYENNYRMVEQFMTEVEILTRMRHRNLVTLYGCTSRHSRELLLVYEYIPNGTVADHLHGALARPGALPWTTRMSIAIETASALAYLHASDIIHRDVKTNNILLDKHFCVKVADFGLSRLFPTHVTHISTAPQGTPGYVDPEYHNCYQLTDRSDVYSFGVVLIELISSKPAVDITRHRHEINLSNMAINRIQNHALHELVDPDLGYASDYKARTMIDLVAELAFQCLQHGRDMRPSMHEVLKTLQEIQKKEQNGRGDLS</sequence>
<dbReference type="EMBL" id="CM044706">
    <property type="protein sequence ID" value="KAI5660217.1"/>
    <property type="molecule type" value="Genomic_DNA"/>
</dbReference>
<accession>A0ACC0AID8</accession>
<keyword evidence="2" id="KW-1185">Reference proteome</keyword>
<protein>
    <submittedName>
        <fullName evidence="1">Uncharacterized protein</fullName>
    </submittedName>
</protein>
<name>A0ACC0AID8_CATRO</name>
<comment type="caution">
    <text evidence="1">The sequence shown here is derived from an EMBL/GenBank/DDBJ whole genome shotgun (WGS) entry which is preliminary data.</text>
</comment>
<evidence type="ECO:0000313" key="2">
    <source>
        <dbReference type="Proteomes" id="UP001060085"/>
    </source>
</evidence>
<proteinExistence type="predicted"/>
<evidence type="ECO:0000313" key="1">
    <source>
        <dbReference type="EMBL" id="KAI5660217.1"/>
    </source>
</evidence>